<organism evidence="1 2">
    <name type="scientific">Lactobacillus phage LfeInf</name>
    <dbReference type="NCBI Taxonomy" id="1567484"/>
    <lineage>
        <taxon>Viruses</taxon>
        <taxon>Duplodnaviria</taxon>
        <taxon>Heunggongvirae</taxon>
        <taxon>Uroviricota</taxon>
        <taxon>Caudoviricetes</taxon>
        <taxon>Herelleviridae</taxon>
        <taxon>Hopescreekvirus</taxon>
        <taxon>Hopescreekvirus LfeInf</taxon>
    </lineage>
</organism>
<name>A0A0A7NNX8_9CAUD</name>
<sequence>MADKDSKSSSSSNNASLYANMMNIPLAVADGDDIPMQNLVEFDIWENLDESYPPDTGTSNPYTNYNGSILQMIKDVSSQPFNEMFWTNVRGIPTFVYRPTPFDPENWKGLTTNTIPTELITDISIENSDSEQSAVFKITPTQNLGDTTYSGGINANLYPLTNIELVRRYGYKLMEANTDYFNGQTLELDSQSHTPGTTYADSEAMKGYTDKTAQLHYPPYTSIVDAFYLTSGRKGSNANLSIPKEYGGSTAYNAVMNALKATNSNVAFFNSISSYGITKEQANSLWLSKNSMSTTKYLSIIAPNYVPTTTNLAKDTTYLKSYKAMKQNPKKAASELINLLGYSIGSKQAYEMVEYAINNGGTISESAYNQILSQYKITDTEDGVSGSPMNGNDSVNFFFARYSEKLFNWYADNAKFYSGTITFAGLESEQTTFKENNFIGTRIYFYDRANGTYWEFYCEGEQYSFDFSNGLMVTLTITRGVPLGDDITNTNKRFSNEWSFWGTFTNFVGGYFGEQTLAAAVENATPDSDSSSSSSGSDGDIVSFAKKVEGKNWSYSQANRANFGDIGKPKDNGSADCSSFVWYVLKSCGYQTSDSPWTTFSMEPYLDQISADDTKAGDIVINNANPHTGILLEKWKGSDTKVINCIDRHPSVCEGGYQSMFGNSSPSTGFFRAKK</sequence>
<dbReference type="GO" id="GO:0001897">
    <property type="term" value="P:symbiont-mediated cytolysis of host cell"/>
    <property type="evidence" value="ECO:0007669"/>
    <property type="project" value="UniProtKB-ARBA"/>
</dbReference>
<reference evidence="2" key="1">
    <citation type="submission" date="2014-10" db="EMBL/GenBank/DDBJ databases">
        <title>Characterization of Lactobacillus fermentum phage vB_S_LfeInf.</title>
        <authorList>
            <person name="Liu M."/>
            <person name="Gill J.J."/>
            <person name="Berry J."/>
            <person name="Young R.III."/>
            <person name="Summer E.J."/>
        </authorList>
    </citation>
    <scope>NUCLEOTIDE SEQUENCE [LARGE SCALE GENOMIC DNA]</scope>
</reference>
<evidence type="ECO:0000313" key="2">
    <source>
        <dbReference type="Proteomes" id="UP000030922"/>
    </source>
</evidence>
<dbReference type="KEGG" id="vg:26793806"/>
<dbReference type="Gene3D" id="3.90.1720.10">
    <property type="entry name" value="endopeptidase domain like (from Nostoc punctiforme)"/>
    <property type="match status" value="1"/>
</dbReference>
<dbReference type="Proteomes" id="UP000030922">
    <property type="component" value="Segment"/>
</dbReference>
<dbReference type="OrthoDB" id="684at10239"/>
<reference evidence="1 2" key="2">
    <citation type="journal article" date="2015" name="Biotechnol. Biofuels">
        <title>Bacteriophage application restores ethanol fermentation characteristics disrupted by Lactobacillus fermentum.</title>
        <authorList>
            <person name="Liu M."/>
            <person name="Bischoff K.M."/>
            <person name="Gill J.J."/>
            <person name="Mire-Criscione M.D."/>
            <person name="Berry J.D."/>
            <person name="Young R."/>
            <person name="Summer E.J."/>
        </authorList>
    </citation>
    <scope>NUCLEOTIDE SEQUENCE [LARGE SCALE GENOMIC DNA]</scope>
</reference>
<protein>
    <submittedName>
        <fullName evidence="1">Uncharacterized protein</fullName>
    </submittedName>
</protein>
<dbReference type="GeneID" id="26793806"/>
<dbReference type="InterPro" id="IPR038765">
    <property type="entry name" value="Papain-like_cys_pep_sf"/>
</dbReference>
<proteinExistence type="predicted"/>
<accession>A0A0A7NNX8</accession>
<gene>
    <name evidence="1" type="ORF">LfeInf_018</name>
</gene>
<evidence type="ECO:0000313" key="1">
    <source>
        <dbReference type="EMBL" id="AIZ94644.1"/>
    </source>
</evidence>
<dbReference type="RefSeq" id="YP_009222256.1">
    <property type="nucleotide sequence ID" value="NC_029058.1"/>
</dbReference>
<dbReference type="SUPFAM" id="SSF54001">
    <property type="entry name" value="Cysteine proteinases"/>
    <property type="match status" value="1"/>
</dbReference>
<keyword evidence="2" id="KW-1185">Reference proteome</keyword>
<dbReference type="EMBL" id="KP054477">
    <property type="protein sequence ID" value="AIZ94644.1"/>
    <property type="molecule type" value="Genomic_DNA"/>
</dbReference>